<sequence length="228" mass="25726">MIDDAFKKSAGYKYYKAKKAESEKAKAPEEPKEQYVSPVKSGRGKGYMRLGNQEVNFSSVFKKNVVPRKTRSLTIAANIVEEPVAVELAKSISRDDQRCQQHKIMTQFIINRQIERDVEDTYAEWGQKRKVLVVEDPDAQLFLDLCKGSKASRLESLKQAKQAVEGEGSSVAHNKYHEFENISATYSEATQDSSRSDTDEEKDVETDDSDDFYMDLSKDETKGDGDAA</sequence>
<reference evidence="2" key="1">
    <citation type="journal article" date="2019" name="Sci. Rep.">
        <title>Draft genome of Tanacetum cinerariifolium, the natural source of mosquito coil.</title>
        <authorList>
            <person name="Yamashiro T."/>
            <person name="Shiraishi A."/>
            <person name="Satake H."/>
            <person name="Nakayama K."/>
        </authorList>
    </citation>
    <scope>NUCLEOTIDE SEQUENCE</scope>
</reference>
<feature type="compositionally biased region" description="Basic and acidic residues" evidence="1">
    <location>
        <begin position="216"/>
        <end position="228"/>
    </location>
</feature>
<feature type="compositionally biased region" description="Polar residues" evidence="1">
    <location>
        <begin position="182"/>
        <end position="193"/>
    </location>
</feature>
<protein>
    <submittedName>
        <fullName evidence="2">Uncharacterized protein</fullName>
    </submittedName>
</protein>
<dbReference type="AlphaFoldDB" id="A0A6L2JSY4"/>
<organism evidence="2">
    <name type="scientific">Tanacetum cinerariifolium</name>
    <name type="common">Dalmatian daisy</name>
    <name type="synonym">Chrysanthemum cinerariifolium</name>
    <dbReference type="NCBI Taxonomy" id="118510"/>
    <lineage>
        <taxon>Eukaryota</taxon>
        <taxon>Viridiplantae</taxon>
        <taxon>Streptophyta</taxon>
        <taxon>Embryophyta</taxon>
        <taxon>Tracheophyta</taxon>
        <taxon>Spermatophyta</taxon>
        <taxon>Magnoliopsida</taxon>
        <taxon>eudicotyledons</taxon>
        <taxon>Gunneridae</taxon>
        <taxon>Pentapetalae</taxon>
        <taxon>asterids</taxon>
        <taxon>campanulids</taxon>
        <taxon>Asterales</taxon>
        <taxon>Asteraceae</taxon>
        <taxon>Asteroideae</taxon>
        <taxon>Anthemideae</taxon>
        <taxon>Anthemidinae</taxon>
        <taxon>Tanacetum</taxon>
    </lineage>
</organism>
<evidence type="ECO:0000313" key="2">
    <source>
        <dbReference type="EMBL" id="GEU38935.1"/>
    </source>
</evidence>
<comment type="caution">
    <text evidence="2">The sequence shown here is derived from an EMBL/GenBank/DDBJ whole genome shotgun (WGS) entry which is preliminary data.</text>
</comment>
<proteinExistence type="predicted"/>
<evidence type="ECO:0000256" key="1">
    <source>
        <dbReference type="SAM" id="MobiDB-lite"/>
    </source>
</evidence>
<feature type="compositionally biased region" description="Basic and acidic residues" evidence="1">
    <location>
        <begin position="19"/>
        <end position="33"/>
    </location>
</feature>
<accession>A0A6L2JSY4</accession>
<feature type="compositionally biased region" description="Acidic residues" evidence="1">
    <location>
        <begin position="198"/>
        <end position="213"/>
    </location>
</feature>
<gene>
    <name evidence="2" type="ORF">Tci_010913</name>
</gene>
<dbReference type="EMBL" id="BKCJ010001112">
    <property type="protein sequence ID" value="GEU38935.1"/>
    <property type="molecule type" value="Genomic_DNA"/>
</dbReference>
<name>A0A6L2JSY4_TANCI</name>
<feature type="region of interest" description="Disordered" evidence="1">
    <location>
        <begin position="19"/>
        <end position="41"/>
    </location>
</feature>
<feature type="region of interest" description="Disordered" evidence="1">
    <location>
        <begin position="181"/>
        <end position="228"/>
    </location>
</feature>